<evidence type="ECO:0000256" key="5">
    <source>
        <dbReference type="ARBA" id="ARBA00022989"/>
    </source>
</evidence>
<feature type="transmembrane region" description="Helical" evidence="7">
    <location>
        <begin position="64"/>
        <end position="87"/>
    </location>
</feature>
<dbReference type="PANTHER" id="PTHR33452:SF10">
    <property type="entry name" value="OXIDOREDUCTASE MHQP-RELATED"/>
    <property type="match status" value="1"/>
</dbReference>
<evidence type="ECO:0000256" key="4">
    <source>
        <dbReference type="ARBA" id="ARBA00022692"/>
    </source>
</evidence>
<evidence type="ECO:0000256" key="2">
    <source>
        <dbReference type="ARBA" id="ARBA00006679"/>
    </source>
</evidence>
<evidence type="ECO:0000256" key="1">
    <source>
        <dbReference type="ARBA" id="ARBA00004651"/>
    </source>
</evidence>
<dbReference type="Pfam" id="PF07681">
    <property type="entry name" value="DoxX"/>
    <property type="match status" value="1"/>
</dbReference>
<evidence type="ECO:0000256" key="3">
    <source>
        <dbReference type="ARBA" id="ARBA00022475"/>
    </source>
</evidence>
<dbReference type="OrthoDB" id="346004at2"/>
<feature type="transmembrane region" description="Helical" evidence="7">
    <location>
        <begin position="107"/>
        <end position="124"/>
    </location>
</feature>
<comment type="similarity">
    <text evidence="2">Belongs to the DoxX family.</text>
</comment>
<dbReference type="Proteomes" id="UP000217785">
    <property type="component" value="Unassembled WGS sequence"/>
</dbReference>
<dbReference type="InterPro" id="IPR051907">
    <property type="entry name" value="DoxX-like_oxidoreductase"/>
</dbReference>
<dbReference type="EMBL" id="BDUF01000003">
    <property type="protein sequence ID" value="GAX88486.1"/>
    <property type="molecule type" value="Genomic_DNA"/>
</dbReference>
<dbReference type="GO" id="GO:0005886">
    <property type="term" value="C:plasma membrane"/>
    <property type="evidence" value="ECO:0007669"/>
    <property type="project" value="UniProtKB-SubCell"/>
</dbReference>
<evidence type="ECO:0000313" key="9">
    <source>
        <dbReference type="Proteomes" id="UP000217785"/>
    </source>
</evidence>
<keyword evidence="6 7" id="KW-0472">Membrane</keyword>
<dbReference type="InterPro" id="IPR032808">
    <property type="entry name" value="DoxX"/>
</dbReference>
<keyword evidence="3" id="KW-1003">Cell membrane</keyword>
<proteinExistence type="inferred from homology"/>
<feature type="transmembrane region" description="Helical" evidence="7">
    <location>
        <begin position="36"/>
        <end position="57"/>
    </location>
</feature>
<name>A0A292YHN5_9BACL</name>
<keyword evidence="9" id="KW-1185">Reference proteome</keyword>
<comment type="subcellular location">
    <subcellularLocation>
        <location evidence="1">Cell membrane</location>
        <topology evidence="1">Multi-pass membrane protein</topology>
    </subcellularLocation>
</comment>
<evidence type="ECO:0000256" key="6">
    <source>
        <dbReference type="ARBA" id="ARBA00023136"/>
    </source>
</evidence>
<comment type="caution">
    <text evidence="8">The sequence shown here is derived from an EMBL/GenBank/DDBJ whole genome shotgun (WGS) entry which is preliminary data.</text>
</comment>
<dbReference type="RefSeq" id="WP_096180169.1">
    <property type="nucleotide sequence ID" value="NZ_BDUF01000003.1"/>
</dbReference>
<evidence type="ECO:0000256" key="7">
    <source>
        <dbReference type="SAM" id="Phobius"/>
    </source>
</evidence>
<keyword evidence="4 7" id="KW-0812">Transmembrane</keyword>
<gene>
    <name evidence="8" type="ORF">EFBL_0095</name>
</gene>
<reference evidence="9" key="1">
    <citation type="submission" date="2017-07" db="EMBL/GenBank/DDBJ databases">
        <title>Draft genome sequence of Effusibacillus lacus strain skLN1.</title>
        <authorList>
            <person name="Watanabe M."/>
            <person name="Kojima H."/>
            <person name="Fukui M."/>
        </authorList>
    </citation>
    <scope>NUCLEOTIDE SEQUENCE [LARGE SCALE GENOMIC DNA]</scope>
    <source>
        <strain evidence="9">skLN1</strain>
    </source>
</reference>
<keyword evidence="5 7" id="KW-1133">Transmembrane helix</keyword>
<accession>A0A292YHN5</accession>
<protein>
    <submittedName>
        <fullName evidence="8">Oxidoreductase</fullName>
    </submittedName>
</protein>
<dbReference type="AlphaFoldDB" id="A0A292YHN5"/>
<organism evidence="8 9">
    <name type="scientific">Effusibacillus lacus</name>
    <dbReference type="NCBI Taxonomy" id="1348429"/>
    <lineage>
        <taxon>Bacteria</taxon>
        <taxon>Bacillati</taxon>
        <taxon>Bacillota</taxon>
        <taxon>Bacilli</taxon>
        <taxon>Bacillales</taxon>
        <taxon>Alicyclobacillaceae</taxon>
        <taxon>Effusibacillus</taxon>
    </lineage>
</organism>
<sequence>MNAGLLVIRLVVGLLFAGHGAQKLFGWFGGYGIKGTAGWMESIGIKPGVPMVILAGLAELVGGLLFAAGLFLPVAAVLLIGAMLVAILKVHGSNGLWATNNGYEYNLVLIAVVLGVTLIGAGEFSF</sequence>
<dbReference type="PANTHER" id="PTHR33452">
    <property type="entry name" value="OXIDOREDUCTASE CATD-RELATED"/>
    <property type="match status" value="1"/>
</dbReference>
<evidence type="ECO:0000313" key="8">
    <source>
        <dbReference type="EMBL" id="GAX88486.1"/>
    </source>
</evidence>